<organism evidence="1 2">
    <name type="scientific">Schaalia turicensis</name>
    <dbReference type="NCBI Taxonomy" id="131111"/>
    <lineage>
        <taxon>Bacteria</taxon>
        <taxon>Bacillati</taxon>
        <taxon>Actinomycetota</taxon>
        <taxon>Actinomycetes</taxon>
        <taxon>Actinomycetales</taxon>
        <taxon>Actinomycetaceae</taxon>
        <taxon>Schaalia</taxon>
    </lineage>
</organism>
<sequence>MSLRHRAVDVWQRALEVPYASTARSAQKLRDTHPGATPGELIEIANQRFKARVKRESGVAGAFSAWPGIGTALSLGASGLQFGTFLTEAAHHCMVVAHLYGIDVKDPAKRNALVLAAITGQEGAEAITTTVGIQAASWFASSFVDIRSQAATQFNQMMLKWAKRKLAKRAALSSVGRLVPFGIGAVVGWNAGAALANKTIEGLAIALGTPPADFSHTRIIDVSLNGDAQKSDAFAHLALPLDDKASVLD</sequence>
<protein>
    <submittedName>
        <fullName evidence="1">VPDSG-CTERM exosortase interaction domain protein</fullName>
    </submittedName>
</protein>
<dbReference type="OrthoDB" id="5244605at2"/>
<dbReference type="RefSeq" id="WP_101627906.1">
    <property type="nucleotide sequence ID" value="NZ_JBQOSN010000022.1"/>
</dbReference>
<comment type="caution">
    <text evidence="1">The sequence shown here is derived from an EMBL/GenBank/DDBJ whole genome shotgun (WGS) entry which is preliminary data.</text>
</comment>
<dbReference type="EMBL" id="PKKJ01000003">
    <property type="protein sequence ID" value="PKY66391.1"/>
    <property type="molecule type" value="Genomic_DNA"/>
</dbReference>
<name>A0A2I1I5M7_9ACTO</name>
<evidence type="ECO:0000313" key="1">
    <source>
        <dbReference type="EMBL" id="PKY66391.1"/>
    </source>
</evidence>
<gene>
    <name evidence="1" type="ORF">CYJ25_03945</name>
</gene>
<proteinExistence type="predicted"/>
<accession>A0A2I1I5M7</accession>
<dbReference type="Proteomes" id="UP000234545">
    <property type="component" value="Unassembled WGS sequence"/>
</dbReference>
<dbReference type="AlphaFoldDB" id="A0A2I1I5M7"/>
<reference evidence="1 2" key="1">
    <citation type="submission" date="2017-12" db="EMBL/GenBank/DDBJ databases">
        <title>Phylogenetic diversity of female urinary microbiome.</title>
        <authorList>
            <person name="Thomas-White K."/>
            <person name="Wolfe A.J."/>
        </authorList>
    </citation>
    <scope>NUCLEOTIDE SEQUENCE [LARGE SCALE GENOMIC DNA]</scope>
    <source>
        <strain evidence="1 2">UMB0250</strain>
    </source>
</reference>
<evidence type="ECO:0000313" key="2">
    <source>
        <dbReference type="Proteomes" id="UP000234545"/>
    </source>
</evidence>